<feature type="chain" id="PRO_5002044623" description="Secreted protein" evidence="1">
    <location>
        <begin position="19"/>
        <end position="77"/>
    </location>
</feature>
<reference evidence="2" key="1">
    <citation type="submission" date="2014-09" db="EMBL/GenBank/DDBJ databases">
        <authorList>
            <person name="Magalhaes I.L.F."/>
            <person name="Oliveira U."/>
            <person name="Santos F.R."/>
            <person name="Vidigal T.H.D.A."/>
            <person name="Brescovit A.D."/>
            <person name="Santos A.J."/>
        </authorList>
    </citation>
    <scope>NUCLEOTIDE SEQUENCE</scope>
    <source>
        <tissue evidence="2">Shoot tissue taken approximately 20 cm above the soil surface</tissue>
    </source>
</reference>
<proteinExistence type="predicted"/>
<reference evidence="2" key="2">
    <citation type="journal article" date="2015" name="Data Brief">
        <title>Shoot transcriptome of the giant reed, Arundo donax.</title>
        <authorList>
            <person name="Barrero R.A."/>
            <person name="Guerrero F.D."/>
            <person name="Moolhuijzen P."/>
            <person name="Goolsby J.A."/>
            <person name="Tidwell J."/>
            <person name="Bellgard S.E."/>
            <person name="Bellgard M.I."/>
        </authorList>
    </citation>
    <scope>NUCLEOTIDE SEQUENCE</scope>
    <source>
        <tissue evidence="2">Shoot tissue taken approximately 20 cm above the soil surface</tissue>
    </source>
</reference>
<name>A0A0A8Y7W0_ARUDO</name>
<organism evidence="2">
    <name type="scientific">Arundo donax</name>
    <name type="common">Giant reed</name>
    <name type="synonym">Donax arundinaceus</name>
    <dbReference type="NCBI Taxonomy" id="35708"/>
    <lineage>
        <taxon>Eukaryota</taxon>
        <taxon>Viridiplantae</taxon>
        <taxon>Streptophyta</taxon>
        <taxon>Embryophyta</taxon>
        <taxon>Tracheophyta</taxon>
        <taxon>Spermatophyta</taxon>
        <taxon>Magnoliopsida</taxon>
        <taxon>Liliopsida</taxon>
        <taxon>Poales</taxon>
        <taxon>Poaceae</taxon>
        <taxon>PACMAD clade</taxon>
        <taxon>Arundinoideae</taxon>
        <taxon>Arundineae</taxon>
        <taxon>Arundo</taxon>
    </lineage>
</organism>
<accession>A0A0A8Y7W0</accession>
<evidence type="ECO:0000313" key="2">
    <source>
        <dbReference type="EMBL" id="JAD21250.1"/>
    </source>
</evidence>
<dbReference type="AlphaFoldDB" id="A0A0A8Y7W0"/>
<evidence type="ECO:0000256" key="1">
    <source>
        <dbReference type="SAM" id="SignalP"/>
    </source>
</evidence>
<feature type="signal peptide" evidence="1">
    <location>
        <begin position="1"/>
        <end position="18"/>
    </location>
</feature>
<evidence type="ECO:0008006" key="3">
    <source>
        <dbReference type="Google" id="ProtNLM"/>
    </source>
</evidence>
<dbReference type="EMBL" id="GBRH01276645">
    <property type="protein sequence ID" value="JAD21250.1"/>
    <property type="molecule type" value="Transcribed_RNA"/>
</dbReference>
<protein>
    <recommendedName>
        <fullName evidence="3">Secreted protein</fullName>
    </recommendedName>
</protein>
<keyword evidence="1" id="KW-0732">Signal</keyword>
<sequence length="77" mass="8663">MFGWGGVDLYWLVRSVSGVSFVFFIHSTEPSRGNIGLLEGFCFVACNFVGKRYCYSCRRRIVLSGQGCINSFPIIKI</sequence>